<dbReference type="InterPro" id="IPR011044">
    <property type="entry name" value="Quino_amine_DH_bsu"/>
</dbReference>
<protein>
    <submittedName>
        <fullName evidence="6">WD domain G-beta repeat uncharacterized protein</fullName>
    </submittedName>
</protein>
<comment type="caution">
    <text evidence="6">The sequence shown here is derived from an EMBL/GenBank/DDBJ whole genome shotgun (WGS) entry which is preliminary data.</text>
</comment>
<keyword evidence="1 3" id="KW-0853">WD repeat</keyword>
<gene>
    <name evidence="6" type="ORF">DES47_105223</name>
</gene>
<dbReference type="Gene3D" id="2.130.10.10">
    <property type="entry name" value="YVTN repeat-like/Quinoprotein amine dehydrogenase"/>
    <property type="match status" value="2"/>
</dbReference>
<name>A0A4R6QIB7_9BURK</name>
<dbReference type="EMBL" id="SNXS01000005">
    <property type="protein sequence ID" value="TDP63220.1"/>
    <property type="molecule type" value="Genomic_DNA"/>
</dbReference>
<dbReference type="PROSITE" id="PS00678">
    <property type="entry name" value="WD_REPEATS_1"/>
    <property type="match status" value="1"/>
</dbReference>
<evidence type="ECO:0000256" key="1">
    <source>
        <dbReference type="ARBA" id="ARBA00022574"/>
    </source>
</evidence>
<keyword evidence="4" id="KW-0732">Signal</keyword>
<dbReference type="InterPro" id="IPR015943">
    <property type="entry name" value="WD40/YVTN_repeat-like_dom_sf"/>
</dbReference>
<dbReference type="InterPro" id="IPR029030">
    <property type="entry name" value="Caspase-like_dom_sf"/>
</dbReference>
<accession>A0A4R6QIB7</accession>
<dbReference type="SMART" id="SM00320">
    <property type="entry name" value="WD40"/>
    <property type="match status" value="5"/>
</dbReference>
<dbReference type="InterPro" id="IPR001680">
    <property type="entry name" value="WD40_rpt"/>
</dbReference>
<dbReference type="Proteomes" id="UP000295361">
    <property type="component" value="Unassembled WGS sequence"/>
</dbReference>
<keyword evidence="2" id="KW-0677">Repeat</keyword>
<proteinExistence type="predicted"/>
<evidence type="ECO:0000256" key="2">
    <source>
        <dbReference type="ARBA" id="ARBA00022737"/>
    </source>
</evidence>
<feature type="repeat" description="WD" evidence="3">
    <location>
        <begin position="40"/>
        <end position="81"/>
    </location>
</feature>
<dbReference type="Pfam" id="PF00400">
    <property type="entry name" value="WD40"/>
    <property type="match status" value="1"/>
</dbReference>
<evidence type="ECO:0000313" key="6">
    <source>
        <dbReference type="EMBL" id="TDP63220.1"/>
    </source>
</evidence>
<feature type="chain" id="PRO_5020229178" evidence="4">
    <location>
        <begin position="33"/>
        <end position="984"/>
    </location>
</feature>
<dbReference type="GO" id="GO:0004197">
    <property type="term" value="F:cysteine-type endopeptidase activity"/>
    <property type="evidence" value="ECO:0007669"/>
    <property type="project" value="InterPro"/>
</dbReference>
<evidence type="ECO:0000259" key="5">
    <source>
        <dbReference type="Pfam" id="PF00656"/>
    </source>
</evidence>
<dbReference type="Gene3D" id="3.40.50.1460">
    <property type="match status" value="1"/>
</dbReference>
<reference evidence="6 7" key="1">
    <citation type="submission" date="2019-03" db="EMBL/GenBank/DDBJ databases">
        <title>Genomic Encyclopedia of Type Strains, Phase IV (KMG-IV): sequencing the most valuable type-strain genomes for metagenomic binning, comparative biology and taxonomic classification.</title>
        <authorList>
            <person name="Goeker M."/>
        </authorList>
    </citation>
    <scope>NUCLEOTIDE SEQUENCE [LARGE SCALE GENOMIC DNA]</scope>
    <source>
        <strain evidence="6 7">DSM 16998</strain>
    </source>
</reference>
<evidence type="ECO:0000256" key="4">
    <source>
        <dbReference type="SAM" id="SignalP"/>
    </source>
</evidence>
<dbReference type="PROSITE" id="PS51257">
    <property type="entry name" value="PROKAR_LIPOPROTEIN"/>
    <property type="match status" value="1"/>
</dbReference>
<evidence type="ECO:0000256" key="3">
    <source>
        <dbReference type="PROSITE-ProRule" id="PRU00221"/>
    </source>
</evidence>
<organism evidence="6 7">
    <name type="scientific">Roseateles toxinivorans</name>
    <dbReference type="NCBI Taxonomy" id="270368"/>
    <lineage>
        <taxon>Bacteria</taxon>
        <taxon>Pseudomonadati</taxon>
        <taxon>Pseudomonadota</taxon>
        <taxon>Betaproteobacteria</taxon>
        <taxon>Burkholderiales</taxon>
        <taxon>Sphaerotilaceae</taxon>
        <taxon>Roseateles</taxon>
    </lineage>
</organism>
<dbReference type="PANTHER" id="PTHR19879:SF9">
    <property type="entry name" value="TRANSCRIPTION INITIATION FACTOR TFIID SUBUNIT 5"/>
    <property type="match status" value="1"/>
</dbReference>
<dbReference type="InterPro" id="IPR019775">
    <property type="entry name" value="WD40_repeat_CS"/>
</dbReference>
<feature type="signal peptide" evidence="4">
    <location>
        <begin position="1"/>
        <end position="32"/>
    </location>
</feature>
<dbReference type="PROSITE" id="PS50082">
    <property type="entry name" value="WD_REPEATS_2"/>
    <property type="match status" value="1"/>
</dbReference>
<dbReference type="PANTHER" id="PTHR19879">
    <property type="entry name" value="TRANSCRIPTION INITIATION FACTOR TFIID"/>
    <property type="match status" value="1"/>
</dbReference>
<evidence type="ECO:0000313" key="7">
    <source>
        <dbReference type="Proteomes" id="UP000295361"/>
    </source>
</evidence>
<dbReference type="InterPro" id="IPR011600">
    <property type="entry name" value="Pept_C14_caspase"/>
</dbReference>
<sequence length="984" mass="105301">MKLLKRCRIKACGMLVSLLACGAALSPLQAQEAPVLVLDVGSHTGPLRRLGTDPGGRLAVTASDDKTAMLWDLASGRPLRTLRVPVGEDESGRLYGAAIAPDGRTVALAGTTALAGGQPRIYLFDLPSGNFRSAFRALGANVRHLAWSADGQWLAAAYIGEAALRVFRADGTLAHETRLPADAYGLSINAAGQLAVSAFDGRIRLFNLGATGVQAAGEITVALNDPVGVRHSPDGRLLAVGYFSRTPRGRVQVDVYDGQTRQLQRSFDFGDLYYGNLMNVGWQADGRALYAGGTGYNDAGRFVVKRISWPEGRSEGAVVAGDSIQDFATLPGGRIAFASFDATWTVLDGLRPVMQSGSLTTRVANASALKVSADAASVEWRGASGDTHSFALAARRPGKGEAGSRAPDPSSFRLRVSEWENTRTPKVNGNAVELMPNESSRAAALLPDGGSVMLATSRALRRLNAKGVAMWTVPLHTEARSVNVSADGKLVVAALADGTLRWRRADDGAALLSLLLLQDGRWVVWTEAGYFDAGPGSEDLVGWLVPRPGGERADYFGVSRFRERYLRPDVIDQVLAQRDPARALQVANTQRVQLAQEQANPEVVKSLQAELAPRPLALSLPPVVTLAQVPSTEVGYLPRVETSLAELAINYKLFAADKQAMEKLIVRVDGRPVEATFKQTDIGAGGEAEGRMVIALSKHEGKIQIFAEGPNGTSMPAELDFVSTAPALQPPVDRRPRLYLLAVGVSRYANKDYNLGLAAKDARDFSRALEQQSGIYYQQVESRLLLDEQATRANMLAGLRWLQTVTKPNDMAMLFVAGHGVADAADIYHFLPHDMKDTQVAQTGVSETQLRGTLAAIKGRALFFVDTCFAGKSVGKFTRREITRLANGLASAELGVIVFSGSAPRQESLEDTAWGNGAFTKALVAGLSGNADFRKEGVVTHKGLDYYVAHEVRSLTQGRQTPVTAVPNGISDFPLAAVPATTRK</sequence>
<dbReference type="InParanoid" id="A0A4R6QIB7"/>
<dbReference type="SUPFAM" id="SSF52129">
    <property type="entry name" value="Caspase-like"/>
    <property type="match status" value="1"/>
</dbReference>
<dbReference type="GO" id="GO:0006508">
    <property type="term" value="P:proteolysis"/>
    <property type="evidence" value="ECO:0007669"/>
    <property type="project" value="InterPro"/>
</dbReference>
<feature type="domain" description="Peptidase C14 caspase" evidence="5">
    <location>
        <begin position="741"/>
        <end position="962"/>
    </location>
</feature>
<dbReference type="AlphaFoldDB" id="A0A4R6QIB7"/>
<dbReference type="Pfam" id="PF00656">
    <property type="entry name" value="Peptidase_C14"/>
    <property type="match status" value="1"/>
</dbReference>
<dbReference type="PROSITE" id="PS50294">
    <property type="entry name" value="WD_REPEATS_REGION"/>
    <property type="match status" value="1"/>
</dbReference>
<dbReference type="SUPFAM" id="SSF50969">
    <property type="entry name" value="YVTN repeat-like/Quinoprotein amine dehydrogenase"/>
    <property type="match status" value="1"/>
</dbReference>
<keyword evidence="7" id="KW-1185">Reference proteome</keyword>